<feature type="compositionally biased region" description="Low complexity" evidence="1">
    <location>
        <begin position="1564"/>
        <end position="1580"/>
    </location>
</feature>
<protein>
    <submittedName>
        <fullName evidence="2">Uncharacterized protein</fullName>
    </submittedName>
</protein>
<sequence>MPVNLQPSTGTTGILKKEKSREGSRRMSTNSRPPLSHRIRASFEGKKSQDSTSTKHASFSGGSPTDPEVLRQAIDQAISGDAFQAGLASHIAKLLKPDIKTALDTIEPIVNAVLQHEILLKKTNAGMDHVLLSLESMTDQEEAVDSTKARFSAHGALTSHPISDPISEELPLPISYTSTPGTGTPRSFSNQKSRPLPSRSITYTVGKLSEMSDSLDANNNKLGKLMDGITKINDLLISDERLDSLKESLEKNDTKTSVMQTQLDQLQENVRVIITRIGTDLGTNVKAINDHLAGGTPRSETAAVVSHGTGGDAELLQAISTKLEVLNGNLDADTSSNNVNLGLLKEQITALQSTLDSQKAMFSEIKEANNNAEILAGIQESNESHEAHTAILEELKKRNVQPMDVSNQPALTSAGTETLQAILTEVQKSNEAHDKHTAALESINNSEMNTTILAEVQKSNDSHLAHASVLKSLNTLSTPPSEPTTSIDLEGLEIKIDSLIETNATILTEVQKSNESHVSHAAALENIKVLPTPPPESISAGENVVEIVEKNMGCIIEKLKDHAAVLHEIKTKDATASGGVAVEAFDGHFGSISSLLEAQKALLEEIKSKDIPSADLSPIISMLEAHAVTLDQIKSKEAGGSPDLSPITSMLEAHTATLEEIKVKEAHFIDFSPITSTLESHGAVLHEIKSKDVQSSNAPAAIDMEAFETHFNSITGILAAHTIALDDIKSKDGSSNSSVLAEINSKALDKHFGSIASMLEAHTAALDEIKSKAIISSNGSAESNTAAFDGHFNSLISKLESHTAALDELKSRNNDFSPSSTPRRDSAGFEFFEPHITAIKSALNAHMVVLDDIKSETLAKNDMDAMVVDNILEQHIMAIKSTLNAHTAILEELKSNASSSEIGNNSLPKILTSLSSHTNLLREIKNADVSDEILTALHELQESNSTAFETLKESDVSDEILTALHTCNDSQEKLDRSLLELQTVMNTAISSEQNGKKSIEGGEIQAPIAAVDLSGLETQINAVITTLEGQNVVLKEIRDVTNSGMEAHSSHTATLDGLRNATRASNDSHTTHAAILGEIKDLANMSNESHGSHSATLGVVRDAIAALSNAHAAQITTIGELKEAMHTSNKSQDTNSGALGEIRDVTSSLNKAHLTHTTTLGELKEAIFASNASHASHTAILADLKSQLSPDTAAEPAPVPILDTSALDTQLTNIVTTLESQTAALGEIKDAHTSHTTTLGEIKDATTASNELRTAHGAILSEIKDATILVHGMNEILITHTGLLEGLKEDSGLKHDVRSDIKGLKKVVVESSSKHEENLLKHGELTKEHGNLVKENHDGLKGTIAGLALGGIVGAGVTKAVDGEGDKEDKVFDAAEQLEEAKGVTEEEMMPEGEPSVLESEAQVVEESAPERTEERLESPVEEQVVTEAEAQLEPEIISEEEKTAGAEEDPLNVEKDAETIPSEPEVTVETREGIPAPHSTSVEQELEPEVAVEEEEPIEERTPTELETPEQEVEVQEPTLAEESELASAETEDITPALGPQKIEENVPTQEILPREISRSIEPEVSSEPSPEIGIPSINEEPEIEKNEETGDATADTTEEPNPVQDIPTAEELEVDEQEPTPKKDSVTESSKDELEPEERHVAEEIFSEEKIIAVEGYVLLIV</sequence>
<name>A0A9X0AAI3_9HELO</name>
<feature type="compositionally biased region" description="Acidic residues" evidence="1">
    <location>
        <begin position="1610"/>
        <end position="1620"/>
    </location>
</feature>
<proteinExistence type="predicted"/>
<feature type="compositionally biased region" description="Polar residues" evidence="1">
    <location>
        <begin position="1"/>
        <end position="12"/>
    </location>
</feature>
<evidence type="ECO:0000313" key="2">
    <source>
        <dbReference type="EMBL" id="KAJ8059264.1"/>
    </source>
</evidence>
<dbReference type="Proteomes" id="UP001152300">
    <property type="component" value="Unassembled WGS sequence"/>
</dbReference>
<evidence type="ECO:0000256" key="1">
    <source>
        <dbReference type="SAM" id="MobiDB-lite"/>
    </source>
</evidence>
<organism evidence="2 3">
    <name type="scientific">Sclerotinia nivalis</name>
    <dbReference type="NCBI Taxonomy" id="352851"/>
    <lineage>
        <taxon>Eukaryota</taxon>
        <taxon>Fungi</taxon>
        <taxon>Dikarya</taxon>
        <taxon>Ascomycota</taxon>
        <taxon>Pezizomycotina</taxon>
        <taxon>Leotiomycetes</taxon>
        <taxon>Helotiales</taxon>
        <taxon>Sclerotiniaceae</taxon>
        <taxon>Sclerotinia</taxon>
    </lineage>
</organism>
<feature type="compositionally biased region" description="Polar residues" evidence="1">
    <location>
        <begin position="175"/>
        <end position="196"/>
    </location>
</feature>
<feature type="region of interest" description="Disordered" evidence="1">
    <location>
        <begin position="1405"/>
        <end position="1644"/>
    </location>
</feature>
<comment type="caution">
    <text evidence="2">The sequence shown here is derived from an EMBL/GenBank/DDBJ whole genome shotgun (WGS) entry which is preliminary data.</text>
</comment>
<feature type="compositionally biased region" description="Basic and acidic residues" evidence="1">
    <location>
        <begin position="1409"/>
        <end position="1419"/>
    </location>
</feature>
<feature type="compositionally biased region" description="Basic and acidic residues" evidence="1">
    <location>
        <begin position="15"/>
        <end position="25"/>
    </location>
</feature>
<feature type="compositionally biased region" description="Basic and acidic residues" evidence="1">
    <location>
        <begin position="1621"/>
        <end position="1644"/>
    </location>
</feature>
<keyword evidence="3" id="KW-1185">Reference proteome</keyword>
<dbReference type="EMBL" id="JAPEIS010000015">
    <property type="protein sequence ID" value="KAJ8059264.1"/>
    <property type="molecule type" value="Genomic_DNA"/>
</dbReference>
<feature type="compositionally biased region" description="Acidic residues" evidence="1">
    <location>
        <begin position="1508"/>
        <end position="1534"/>
    </location>
</feature>
<feature type="region of interest" description="Disordered" evidence="1">
    <location>
        <begin position="174"/>
        <end position="196"/>
    </location>
</feature>
<feature type="compositionally biased region" description="Acidic residues" evidence="1">
    <location>
        <begin position="1485"/>
        <end position="1499"/>
    </location>
</feature>
<feature type="compositionally biased region" description="Basic and acidic residues" evidence="1">
    <location>
        <begin position="1554"/>
        <end position="1563"/>
    </location>
</feature>
<reference evidence="2" key="1">
    <citation type="submission" date="2022-11" db="EMBL/GenBank/DDBJ databases">
        <title>Genome Resource of Sclerotinia nivalis Strain SnTB1, a Plant Pathogen Isolated from American Ginseng.</title>
        <authorList>
            <person name="Fan S."/>
        </authorList>
    </citation>
    <scope>NUCLEOTIDE SEQUENCE</scope>
    <source>
        <strain evidence="2">SnTB1</strain>
    </source>
</reference>
<feature type="compositionally biased region" description="Polar residues" evidence="1">
    <location>
        <begin position="50"/>
        <end position="63"/>
    </location>
</feature>
<evidence type="ECO:0000313" key="3">
    <source>
        <dbReference type="Proteomes" id="UP001152300"/>
    </source>
</evidence>
<feature type="region of interest" description="Disordered" evidence="1">
    <location>
        <begin position="1"/>
        <end position="67"/>
    </location>
</feature>
<accession>A0A9X0AAI3</accession>
<dbReference type="OrthoDB" id="3563205at2759"/>
<gene>
    <name evidence="2" type="ORF">OCU04_012229</name>
</gene>